<evidence type="ECO:0000313" key="3">
    <source>
        <dbReference type="Proteomes" id="UP000187406"/>
    </source>
</evidence>
<name>A0A1Q3ALU8_CEPFO</name>
<dbReference type="STRING" id="3775.A0A1Q3ALU8"/>
<dbReference type="Proteomes" id="UP000187406">
    <property type="component" value="Unassembled WGS sequence"/>
</dbReference>
<feature type="chain" id="PRO_5012388302" evidence="1">
    <location>
        <begin position="24"/>
        <end position="428"/>
    </location>
</feature>
<gene>
    <name evidence="2" type="ORF">CFOL_v3_00152</name>
</gene>
<dbReference type="InterPro" id="IPR029058">
    <property type="entry name" value="AB_hydrolase_fold"/>
</dbReference>
<proteinExistence type="predicted"/>
<dbReference type="GO" id="GO:0006629">
    <property type="term" value="P:lipid metabolic process"/>
    <property type="evidence" value="ECO:0007669"/>
    <property type="project" value="InterPro"/>
</dbReference>
<dbReference type="EMBL" id="BDDD01000003">
    <property type="protein sequence ID" value="GAV56610.1"/>
    <property type="molecule type" value="Genomic_DNA"/>
</dbReference>
<keyword evidence="3" id="KW-1185">Reference proteome</keyword>
<dbReference type="AlphaFoldDB" id="A0A1Q3ALU8"/>
<dbReference type="Gene3D" id="3.40.50.1820">
    <property type="entry name" value="alpha/beta hydrolase"/>
    <property type="match status" value="2"/>
</dbReference>
<dbReference type="GO" id="GO:0008374">
    <property type="term" value="F:O-acyltransferase activity"/>
    <property type="evidence" value="ECO:0007669"/>
    <property type="project" value="InterPro"/>
</dbReference>
<reference evidence="3" key="1">
    <citation type="submission" date="2016-04" db="EMBL/GenBank/DDBJ databases">
        <title>Cephalotus genome sequencing.</title>
        <authorList>
            <person name="Fukushima K."/>
            <person name="Hasebe M."/>
            <person name="Fang X."/>
        </authorList>
    </citation>
    <scope>NUCLEOTIDE SEQUENCE [LARGE SCALE GENOMIC DNA]</scope>
    <source>
        <strain evidence="3">cv. St1</strain>
    </source>
</reference>
<protein>
    <submittedName>
        <fullName evidence="2">LACT domain-containing protein</fullName>
    </submittedName>
</protein>
<dbReference type="SUPFAM" id="SSF53474">
    <property type="entry name" value="alpha/beta-Hydrolases"/>
    <property type="match status" value="1"/>
</dbReference>
<evidence type="ECO:0000313" key="2">
    <source>
        <dbReference type="EMBL" id="GAV56610.1"/>
    </source>
</evidence>
<dbReference type="FunCoup" id="A0A1Q3ALU8">
    <property type="interactions" value="740"/>
</dbReference>
<sequence length="428" mass="47567">MNGSWFCLVTVSSIAMLLYTCQASRSLHPIILVPGTGGNQLEGRLTESYKATSILCNRWYPIKKDKEGWFRLWFDTSVILAPFTECFAQRMTLHYDNDLDDYVNAPGLQTRVPHFGSTHSLLYLDPNLKHITAYMAPLVQSLEEIGYVNGETLFGAPYDFRYGLAAEGHPSYVGSKFLHDLKVLIENASNSNGGKPVILLSHSLGGLFVLHLLNRNPLSWRQKYIKHFVALSAPWGGTVQEMLTFASGYTLEVPLVEPLLVREEQRSSESNLWLMPNAKVFGHRKPLVITPHALYSAADIAQFLIDIGFPQGVHPYKSRILPLMQQLTAPEVPVTCIIGTGVKTAETLFYGGSGFDKQPEVIYGDGDGTVNLVSLLALESLWADKKTQPIKVIRVSGVSHSSILKNDTALHVIIREVNVINSHDYVLD</sequence>
<dbReference type="OrthoDB" id="190846at2759"/>
<dbReference type="Pfam" id="PF02450">
    <property type="entry name" value="LCAT"/>
    <property type="match status" value="1"/>
</dbReference>
<dbReference type="InterPro" id="IPR003386">
    <property type="entry name" value="LACT/PDAT_acylTrfase"/>
</dbReference>
<dbReference type="InParanoid" id="A0A1Q3ALU8"/>
<evidence type="ECO:0000256" key="1">
    <source>
        <dbReference type="SAM" id="SignalP"/>
    </source>
</evidence>
<accession>A0A1Q3ALU8</accession>
<feature type="signal peptide" evidence="1">
    <location>
        <begin position="1"/>
        <end position="23"/>
    </location>
</feature>
<keyword evidence="1" id="KW-0732">Signal</keyword>
<dbReference type="PANTHER" id="PTHR11440">
    <property type="entry name" value="LECITHIN-CHOLESTEROL ACYLTRANSFERASE-RELATED"/>
    <property type="match status" value="1"/>
</dbReference>
<organism evidence="2 3">
    <name type="scientific">Cephalotus follicularis</name>
    <name type="common">Albany pitcher plant</name>
    <dbReference type="NCBI Taxonomy" id="3775"/>
    <lineage>
        <taxon>Eukaryota</taxon>
        <taxon>Viridiplantae</taxon>
        <taxon>Streptophyta</taxon>
        <taxon>Embryophyta</taxon>
        <taxon>Tracheophyta</taxon>
        <taxon>Spermatophyta</taxon>
        <taxon>Magnoliopsida</taxon>
        <taxon>eudicotyledons</taxon>
        <taxon>Gunneridae</taxon>
        <taxon>Pentapetalae</taxon>
        <taxon>rosids</taxon>
        <taxon>fabids</taxon>
        <taxon>Oxalidales</taxon>
        <taxon>Cephalotaceae</taxon>
        <taxon>Cephalotus</taxon>
    </lineage>
</organism>
<comment type="caution">
    <text evidence="2">The sequence shown here is derived from an EMBL/GenBank/DDBJ whole genome shotgun (WGS) entry which is preliminary data.</text>
</comment>